<organism evidence="8 9">
    <name type="scientific">Thermodesulfobacterium geofontis (strain OPF15)</name>
    <dbReference type="NCBI Taxonomy" id="795359"/>
    <lineage>
        <taxon>Bacteria</taxon>
        <taxon>Pseudomonadati</taxon>
        <taxon>Thermodesulfobacteriota</taxon>
        <taxon>Thermodesulfobacteria</taxon>
        <taxon>Thermodesulfobacteriales</taxon>
        <taxon>Thermodesulfobacteriaceae</taxon>
        <taxon>Thermodesulfobacterium</taxon>
    </lineage>
</organism>
<dbReference type="AlphaFoldDB" id="F8C439"/>
<accession>F8C439</accession>
<reference evidence="8 9" key="1">
    <citation type="journal article" date="2013" name="Genome Announc.">
        <title>Complete genome sequence of the hyperthermophilic sulfate-reducing bacterium Thermodesulfobacterium geofontis OPF15T.</title>
        <authorList>
            <person name="Elkins J.G."/>
            <person name="Hamilton-Brehm S.D."/>
            <person name="Lucas S."/>
            <person name="Han J."/>
            <person name="Lapidus A."/>
            <person name="Cheng J.F."/>
            <person name="Goodwin L.A."/>
            <person name="Pitluck S."/>
            <person name="Peters L."/>
            <person name="Mikhailova N."/>
            <person name="Davenport K.W."/>
            <person name="Detter J.C."/>
            <person name="Han C.S."/>
            <person name="Tapia R."/>
            <person name="Land M.L."/>
            <person name="Hauser L."/>
            <person name="Kyrpides N.C."/>
            <person name="Ivanova N.N."/>
            <person name="Pagani I."/>
            <person name="Bruce D."/>
            <person name="Woyke T."/>
            <person name="Cottingham R.W."/>
        </authorList>
    </citation>
    <scope>NUCLEOTIDE SEQUENCE [LARGE SCALE GENOMIC DNA]</scope>
    <source>
        <strain evidence="8 9">OPF15</strain>
    </source>
</reference>
<dbReference type="STRING" id="795359.TOPB45_0479"/>
<sequence length="432" mass="51589">MFNKESSKQLIFFNFLNQENSKIKSSLFNQNKKVAILFRNSIPEIPSTTYGTFAIYKYPAKFIPQVVAFILKNYAKPGMKIFDPFAGYGTVGIVSRVYGYNYELWDLNPILEVIHNTAIMKNFKINLFKLIKEIKTSEKIFIPKWSNLNYWFPEEFISVLSKAWGYAHSLPEDVKYFLLIPLINVTKYFSYSDEKVHKLYRSKYSKEKIENLLKSDWEKEFYNMLEKEIVKLLKKVWEYNRLNPKDVDYEIKIGIDALETDLKDEVNILITSPPYLQAQEYIRSTKLELFWLGYNENFIKELSKKEIPYRDVKEIKIYSEKYYEFREKIEEKHLKILYDRYFFSILKIFQELGEKVTDYMCIFVGPAKIRTIPIPIDEIIIQHLTNFGWEHEITFVDKIVSRVMFESKINPASKKKDSRIKTEHLIILKRKI</sequence>
<dbReference type="eggNOG" id="COG0863">
    <property type="taxonomic scope" value="Bacteria"/>
</dbReference>
<dbReference type="EMBL" id="CP002829">
    <property type="protein sequence ID" value="AEH22582.1"/>
    <property type="molecule type" value="Genomic_DNA"/>
</dbReference>
<evidence type="ECO:0000313" key="8">
    <source>
        <dbReference type="EMBL" id="AEH22582.1"/>
    </source>
</evidence>
<evidence type="ECO:0000256" key="3">
    <source>
        <dbReference type="ARBA" id="ARBA00022603"/>
    </source>
</evidence>
<evidence type="ECO:0000313" key="9">
    <source>
        <dbReference type="Proteomes" id="UP000006583"/>
    </source>
</evidence>
<dbReference type="GO" id="GO:0015667">
    <property type="term" value="F:site-specific DNA-methyltransferase (cytosine-N4-specific) activity"/>
    <property type="evidence" value="ECO:0007669"/>
    <property type="project" value="UniProtKB-EC"/>
</dbReference>
<evidence type="ECO:0000256" key="2">
    <source>
        <dbReference type="ARBA" id="ARBA00012185"/>
    </source>
</evidence>
<keyword evidence="5" id="KW-0949">S-adenosyl-L-methionine</keyword>
<dbReference type="HOGENOM" id="CLU_027633_1_0_0"/>
<evidence type="ECO:0000256" key="4">
    <source>
        <dbReference type="ARBA" id="ARBA00022679"/>
    </source>
</evidence>
<proteinExistence type="inferred from homology"/>
<keyword evidence="4" id="KW-0808">Transferase</keyword>
<dbReference type="GO" id="GO:0009307">
    <property type="term" value="P:DNA restriction-modification system"/>
    <property type="evidence" value="ECO:0007669"/>
    <property type="project" value="UniProtKB-KW"/>
</dbReference>
<dbReference type="InterPro" id="IPR029063">
    <property type="entry name" value="SAM-dependent_MTases_sf"/>
</dbReference>
<dbReference type="EC" id="2.1.1.113" evidence="2"/>
<protein>
    <recommendedName>
        <fullName evidence="2">site-specific DNA-methyltransferase (cytosine-N(4)-specific)</fullName>
        <ecNumber evidence="2">2.1.1.113</ecNumber>
    </recommendedName>
</protein>
<dbReference type="SUPFAM" id="SSF53335">
    <property type="entry name" value="S-adenosyl-L-methionine-dependent methyltransferases"/>
    <property type="match status" value="1"/>
</dbReference>
<keyword evidence="6" id="KW-0680">Restriction system</keyword>
<dbReference type="GO" id="GO:0032259">
    <property type="term" value="P:methylation"/>
    <property type="evidence" value="ECO:0007669"/>
    <property type="project" value="UniProtKB-KW"/>
</dbReference>
<dbReference type="PROSITE" id="PS00093">
    <property type="entry name" value="N4_MTASE"/>
    <property type="match status" value="1"/>
</dbReference>
<dbReference type="Proteomes" id="UP000006583">
    <property type="component" value="Chromosome"/>
</dbReference>
<dbReference type="REBASE" id="36587">
    <property type="entry name" value="M.TgeOPF15ORF479P"/>
</dbReference>
<evidence type="ECO:0000256" key="5">
    <source>
        <dbReference type="ARBA" id="ARBA00022691"/>
    </source>
</evidence>
<comment type="catalytic activity">
    <reaction evidence="7">
        <text>a 2'-deoxycytidine in DNA + S-adenosyl-L-methionine = an N(4)-methyl-2'-deoxycytidine in DNA + S-adenosyl-L-homocysteine + H(+)</text>
        <dbReference type="Rhea" id="RHEA:16857"/>
        <dbReference type="Rhea" id="RHEA-COMP:11369"/>
        <dbReference type="Rhea" id="RHEA-COMP:13674"/>
        <dbReference type="ChEBI" id="CHEBI:15378"/>
        <dbReference type="ChEBI" id="CHEBI:57856"/>
        <dbReference type="ChEBI" id="CHEBI:59789"/>
        <dbReference type="ChEBI" id="CHEBI:85452"/>
        <dbReference type="ChEBI" id="CHEBI:137933"/>
        <dbReference type="EC" id="2.1.1.113"/>
    </reaction>
</comment>
<dbReference type="RefSeq" id="WP_013909282.1">
    <property type="nucleotide sequence ID" value="NC_015682.1"/>
</dbReference>
<comment type="similarity">
    <text evidence="1">Belongs to the N(4)/N(6)-methyltransferase family. N(4) subfamily.</text>
</comment>
<evidence type="ECO:0000256" key="6">
    <source>
        <dbReference type="ARBA" id="ARBA00022747"/>
    </source>
</evidence>
<evidence type="ECO:0000256" key="1">
    <source>
        <dbReference type="ARBA" id="ARBA00010203"/>
    </source>
</evidence>
<gene>
    <name evidence="8" type="ordered locus">TOPB45_0479</name>
</gene>
<name>F8C439_THEGP</name>
<dbReference type="Gene3D" id="3.40.50.150">
    <property type="entry name" value="Vaccinia Virus protein VP39"/>
    <property type="match status" value="1"/>
</dbReference>
<keyword evidence="3" id="KW-0489">Methyltransferase</keyword>
<dbReference type="InterPro" id="IPR017985">
    <property type="entry name" value="MeTrfase_CN4_CS"/>
</dbReference>
<dbReference type="GO" id="GO:0003677">
    <property type="term" value="F:DNA binding"/>
    <property type="evidence" value="ECO:0007669"/>
    <property type="project" value="InterPro"/>
</dbReference>
<evidence type="ECO:0000256" key="7">
    <source>
        <dbReference type="ARBA" id="ARBA00049120"/>
    </source>
</evidence>
<dbReference type="KEGG" id="top:TOPB45_0479"/>
<keyword evidence="9" id="KW-1185">Reference proteome</keyword>
<dbReference type="PATRIC" id="fig|795359.3.peg.484"/>